<proteinExistence type="predicted"/>
<keyword evidence="2" id="KW-1185">Reference proteome</keyword>
<gene>
    <name evidence="1" type="ORF">STAS_35015</name>
</gene>
<evidence type="ECO:0000313" key="1">
    <source>
        <dbReference type="EMBL" id="GER57207.1"/>
    </source>
</evidence>
<keyword evidence="1" id="KW-0328">Glycosyltransferase</keyword>
<evidence type="ECO:0000313" key="2">
    <source>
        <dbReference type="Proteomes" id="UP000325081"/>
    </source>
</evidence>
<dbReference type="Proteomes" id="UP000325081">
    <property type="component" value="Unassembled WGS sequence"/>
</dbReference>
<dbReference type="GO" id="GO:0016757">
    <property type="term" value="F:glycosyltransferase activity"/>
    <property type="evidence" value="ECO:0007669"/>
    <property type="project" value="UniProtKB-KW"/>
</dbReference>
<protein>
    <submittedName>
        <fullName evidence="1">Nicotinate-nucleotide--dimethylbenzimidazolephosphoribosyltransferase</fullName>
    </submittedName>
</protein>
<dbReference type="AlphaFoldDB" id="A0A5A7RIY8"/>
<dbReference type="EMBL" id="BKCP01013181">
    <property type="protein sequence ID" value="GER57207.1"/>
    <property type="molecule type" value="Genomic_DNA"/>
</dbReference>
<reference evidence="2" key="1">
    <citation type="journal article" date="2019" name="Curr. Biol.">
        <title>Genome Sequence of Striga asiatica Provides Insight into the Evolution of Plant Parasitism.</title>
        <authorList>
            <person name="Yoshida S."/>
            <person name="Kim S."/>
            <person name="Wafula E.K."/>
            <person name="Tanskanen J."/>
            <person name="Kim Y.M."/>
            <person name="Honaas L."/>
            <person name="Yang Z."/>
            <person name="Spallek T."/>
            <person name="Conn C.E."/>
            <person name="Ichihashi Y."/>
            <person name="Cheong K."/>
            <person name="Cui S."/>
            <person name="Der J.P."/>
            <person name="Gundlach H."/>
            <person name="Jiao Y."/>
            <person name="Hori C."/>
            <person name="Ishida J.K."/>
            <person name="Kasahara H."/>
            <person name="Kiba T."/>
            <person name="Kim M.S."/>
            <person name="Koo N."/>
            <person name="Laohavisit A."/>
            <person name="Lee Y.H."/>
            <person name="Lumba S."/>
            <person name="McCourt P."/>
            <person name="Mortimer J.C."/>
            <person name="Mutuku J.M."/>
            <person name="Nomura T."/>
            <person name="Sasaki-Sekimoto Y."/>
            <person name="Seto Y."/>
            <person name="Wang Y."/>
            <person name="Wakatake T."/>
            <person name="Sakakibara H."/>
            <person name="Demura T."/>
            <person name="Yamaguchi S."/>
            <person name="Yoneyama K."/>
            <person name="Manabe R.I."/>
            <person name="Nelson D.C."/>
            <person name="Schulman A.H."/>
            <person name="Timko M.P."/>
            <person name="dePamphilis C.W."/>
            <person name="Choi D."/>
            <person name="Shirasu K."/>
        </authorList>
    </citation>
    <scope>NUCLEOTIDE SEQUENCE [LARGE SCALE GENOMIC DNA]</scope>
    <source>
        <strain evidence="2">cv. UVA1</strain>
    </source>
</reference>
<keyword evidence="1" id="KW-0808">Transferase</keyword>
<sequence length="112" mass="12090">MAFSKQQARISGGKHLRVQKDAIFMELGFQIASENGVIYESVWVGQFVEHLEGGAELDDASRGVVVGGEAELDDAGVVLPELRHRRAGVEAVERWRLGGGYGGGGCGWEEMD</sequence>
<accession>A0A5A7RIY8</accession>
<name>A0A5A7RIY8_STRAF</name>
<organism evidence="1 2">
    <name type="scientific">Striga asiatica</name>
    <name type="common">Asiatic witchweed</name>
    <name type="synonym">Buchnera asiatica</name>
    <dbReference type="NCBI Taxonomy" id="4170"/>
    <lineage>
        <taxon>Eukaryota</taxon>
        <taxon>Viridiplantae</taxon>
        <taxon>Streptophyta</taxon>
        <taxon>Embryophyta</taxon>
        <taxon>Tracheophyta</taxon>
        <taxon>Spermatophyta</taxon>
        <taxon>Magnoliopsida</taxon>
        <taxon>eudicotyledons</taxon>
        <taxon>Gunneridae</taxon>
        <taxon>Pentapetalae</taxon>
        <taxon>asterids</taxon>
        <taxon>lamiids</taxon>
        <taxon>Lamiales</taxon>
        <taxon>Orobanchaceae</taxon>
        <taxon>Buchnereae</taxon>
        <taxon>Striga</taxon>
    </lineage>
</organism>
<comment type="caution">
    <text evidence="1">The sequence shown here is derived from an EMBL/GenBank/DDBJ whole genome shotgun (WGS) entry which is preliminary data.</text>
</comment>